<accession>A0A392QW12</accession>
<comment type="caution">
    <text evidence="2">The sequence shown here is derived from an EMBL/GenBank/DDBJ whole genome shotgun (WGS) entry which is preliminary data.</text>
</comment>
<feature type="transmembrane region" description="Helical" evidence="1">
    <location>
        <begin position="29"/>
        <end position="50"/>
    </location>
</feature>
<protein>
    <submittedName>
        <fullName evidence="2">Protein DJ-1-like D-like</fullName>
    </submittedName>
</protein>
<keyword evidence="3" id="KW-1185">Reference proteome</keyword>
<dbReference type="Proteomes" id="UP000265520">
    <property type="component" value="Unassembled WGS sequence"/>
</dbReference>
<dbReference type="EMBL" id="LXQA010164287">
    <property type="protein sequence ID" value="MCI28217.1"/>
    <property type="molecule type" value="Genomic_DNA"/>
</dbReference>
<proteinExistence type="predicted"/>
<dbReference type="AlphaFoldDB" id="A0A392QW12"/>
<sequence>MEDYEVKVPFQSLHALGCHVDAVCPSTKAGSIAMLIFGFLVSIGMLYYYYSLGLAAESRRRCLTSCADLC</sequence>
<keyword evidence="1" id="KW-0812">Transmembrane</keyword>
<evidence type="ECO:0000313" key="2">
    <source>
        <dbReference type="EMBL" id="MCI28217.1"/>
    </source>
</evidence>
<organism evidence="2 3">
    <name type="scientific">Trifolium medium</name>
    <dbReference type="NCBI Taxonomy" id="97028"/>
    <lineage>
        <taxon>Eukaryota</taxon>
        <taxon>Viridiplantae</taxon>
        <taxon>Streptophyta</taxon>
        <taxon>Embryophyta</taxon>
        <taxon>Tracheophyta</taxon>
        <taxon>Spermatophyta</taxon>
        <taxon>Magnoliopsida</taxon>
        <taxon>eudicotyledons</taxon>
        <taxon>Gunneridae</taxon>
        <taxon>Pentapetalae</taxon>
        <taxon>rosids</taxon>
        <taxon>fabids</taxon>
        <taxon>Fabales</taxon>
        <taxon>Fabaceae</taxon>
        <taxon>Papilionoideae</taxon>
        <taxon>50 kb inversion clade</taxon>
        <taxon>NPAAA clade</taxon>
        <taxon>Hologalegina</taxon>
        <taxon>IRL clade</taxon>
        <taxon>Trifolieae</taxon>
        <taxon>Trifolium</taxon>
    </lineage>
</organism>
<keyword evidence="1" id="KW-1133">Transmembrane helix</keyword>
<evidence type="ECO:0000256" key="1">
    <source>
        <dbReference type="SAM" id="Phobius"/>
    </source>
</evidence>
<name>A0A392QW12_9FABA</name>
<keyword evidence="1" id="KW-0472">Membrane</keyword>
<reference evidence="2 3" key="1">
    <citation type="journal article" date="2018" name="Front. Plant Sci.">
        <title>Red Clover (Trifolium pratense) and Zigzag Clover (T. medium) - A Picture of Genomic Similarities and Differences.</title>
        <authorList>
            <person name="Dluhosova J."/>
            <person name="Istvanek J."/>
            <person name="Nedelnik J."/>
            <person name="Repkova J."/>
        </authorList>
    </citation>
    <scope>NUCLEOTIDE SEQUENCE [LARGE SCALE GENOMIC DNA]</scope>
    <source>
        <strain evidence="3">cv. 10/8</strain>
        <tissue evidence="2">Leaf</tissue>
    </source>
</reference>
<evidence type="ECO:0000313" key="3">
    <source>
        <dbReference type="Proteomes" id="UP000265520"/>
    </source>
</evidence>